<evidence type="ECO:0000256" key="9">
    <source>
        <dbReference type="ARBA" id="ARBA00038080"/>
    </source>
</evidence>
<evidence type="ECO:0000256" key="8">
    <source>
        <dbReference type="ARBA" id="ARBA00023136"/>
    </source>
</evidence>
<evidence type="ECO:0000256" key="4">
    <source>
        <dbReference type="ARBA" id="ARBA00022692"/>
    </source>
</evidence>
<evidence type="ECO:0000256" key="3">
    <source>
        <dbReference type="ARBA" id="ARBA00022475"/>
    </source>
</evidence>
<comment type="caution">
    <text evidence="12">The sequence shown here is derived from an EMBL/GenBank/DDBJ whole genome shotgun (WGS) entry which is preliminary data.</text>
</comment>
<feature type="region of interest" description="Disordered" evidence="11">
    <location>
        <begin position="372"/>
        <end position="433"/>
    </location>
</feature>
<keyword evidence="6" id="KW-1133">Transmembrane helix</keyword>
<keyword evidence="13" id="KW-1185">Reference proteome</keyword>
<evidence type="ECO:0000256" key="6">
    <source>
        <dbReference type="ARBA" id="ARBA00022989"/>
    </source>
</evidence>
<evidence type="ECO:0000256" key="10">
    <source>
        <dbReference type="SAM" id="Coils"/>
    </source>
</evidence>
<comment type="similarity">
    <text evidence="9">Belongs to the plant Proton pump-interactor protein family.</text>
</comment>
<dbReference type="AlphaFoldDB" id="A0A8S0S6K5"/>
<accession>A0A8S0S6K5</accession>
<dbReference type="OrthoDB" id="2195113at2759"/>
<feature type="coiled-coil region" evidence="10">
    <location>
        <begin position="464"/>
        <end position="496"/>
    </location>
</feature>
<dbReference type="PANTHER" id="PTHR32219:SF2">
    <property type="entry name" value="PROTON PUMP-INTERACTOR 1"/>
    <property type="match status" value="1"/>
</dbReference>
<reference evidence="12 13" key="1">
    <citation type="submission" date="2019-12" db="EMBL/GenBank/DDBJ databases">
        <authorList>
            <person name="Alioto T."/>
            <person name="Alioto T."/>
            <person name="Gomez Garrido J."/>
        </authorList>
    </citation>
    <scope>NUCLEOTIDE SEQUENCE [LARGE SCALE GENOMIC DNA]</scope>
</reference>
<evidence type="ECO:0000256" key="2">
    <source>
        <dbReference type="ARBA" id="ARBA00004389"/>
    </source>
</evidence>
<feature type="coiled-coil region" evidence="10">
    <location>
        <begin position="70"/>
        <end position="102"/>
    </location>
</feature>
<dbReference type="InterPro" id="IPR055282">
    <property type="entry name" value="PPI1-4"/>
</dbReference>
<keyword evidence="5" id="KW-0256">Endoplasmic reticulum</keyword>
<dbReference type="Proteomes" id="UP000594638">
    <property type="component" value="Unassembled WGS sequence"/>
</dbReference>
<organism evidence="12 13">
    <name type="scientific">Olea europaea subsp. europaea</name>
    <dbReference type="NCBI Taxonomy" id="158383"/>
    <lineage>
        <taxon>Eukaryota</taxon>
        <taxon>Viridiplantae</taxon>
        <taxon>Streptophyta</taxon>
        <taxon>Embryophyta</taxon>
        <taxon>Tracheophyta</taxon>
        <taxon>Spermatophyta</taxon>
        <taxon>Magnoliopsida</taxon>
        <taxon>eudicotyledons</taxon>
        <taxon>Gunneridae</taxon>
        <taxon>Pentapetalae</taxon>
        <taxon>asterids</taxon>
        <taxon>lamiids</taxon>
        <taxon>Lamiales</taxon>
        <taxon>Oleaceae</taxon>
        <taxon>Oleeae</taxon>
        <taxon>Olea</taxon>
    </lineage>
</organism>
<feature type="compositionally biased region" description="Basic and acidic residues" evidence="11">
    <location>
        <begin position="413"/>
        <end position="433"/>
    </location>
</feature>
<dbReference type="Gramene" id="OE9A016626T2">
    <property type="protein sequence ID" value="OE9A016626C2"/>
    <property type="gene ID" value="OE9A016626"/>
</dbReference>
<keyword evidence="7 10" id="KW-0175">Coiled coil</keyword>
<evidence type="ECO:0000313" key="12">
    <source>
        <dbReference type="EMBL" id="CAA2987380.1"/>
    </source>
</evidence>
<dbReference type="GO" id="GO:0005789">
    <property type="term" value="C:endoplasmic reticulum membrane"/>
    <property type="evidence" value="ECO:0007669"/>
    <property type="project" value="UniProtKB-SubCell"/>
</dbReference>
<dbReference type="EMBL" id="CACTIH010003921">
    <property type="protein sequence ID" value="CAA2987380.1"/>
    <property type="molecule type" value="Genomic_DNA"/>
</dbReference>
<evidence type="ECO:0000256" key="7">
    <source>
        <dbReference type="ARBA" id="ARBA00023054"/>
    </source>
</evidence>
<evidence type="ECO:0000256" key="1">
    <source>
        <dbReference type="ARBA" id="ARBA00004162"/>
    </source>
</evidence>
<keyword evidence="3" id="KW-1003">Cell membrane</keyword>
<sequence>MGAEAASLEIKTEENFAVENRKVNIKFGSHSMDEQAKGEENKVFEANIPTDAVDEWPEPQQIHSFYIVKYRSLEDQKMKVKLDLAEKELKNKNQARFQITEKLKAIRADRTHVITQLKSLGVDNKQFRMIMDEKRKEMEPLQQALGKLRGVNSDNRERGSAMCSSEEELNNLIKSLEYRIQHESIPLNEEKQILREIKQLEGTRGKVIANAAERAKIQDSLGEKEAIQDQVKLIGVDLDGVRKEQLVVKAKLKQLDEEKEFLEKEINALQEELAAVAEKRDKTFVNIQEIRKQREESNSTYYQNRTLLINARDLAAKKDVEALKELSEMEAGKFISLWSSNKFFRDDYVRRILPSLDVRQLRRDARIRNPDEKPLVSLDASAPSGGESVVKTNVKQPSKEDTVPLVAQNDTDTEQKVQKENNSRQQKEANDRTESIIEKIDWENTGEGVLGMEKLQKDSPPIMKELDEKKLKEIRREEETAKKKMAMERKKKLAEKAAAKAAIKAQKEAEKKLKEIIFSYCFQILV</sequence>
<protein>
    <submittedName>
        <fullName evidence="12">Proton pump-interactor 1-like</fullName>
    </submittedName>
</protein>
<feature type="coiled-coil region" evidence="10">
    <location>
        <begin position="245"/>
        <end position="279"/>
    </location>
</feature>
<keyword evidence="8" id="KW-0472">Membrane</keyword>
<evidence type="ECO:0000313" key="13">
    <source>
        <dbReference type="Proteomes" id="UP000594638"/>
    </source>
</evidence>
<dbReference type="PANTHER" id="PTHR32219">
    <property type="entry name" value="RNA-BINDING PROTEIN YLMH-RELATED"/>
    <property type="match status" value="1"/>
</dbReference>
<keyword evidence="4" id="KW-0812">Transmembrane</keyword>
<evidence type="ECO:0000256" key="5">
    <source>
        <dbReference type="ARBA" id="ARBA00022824"/>
    </source>
</evidence>
<dbReference type="Gramene" id="OE9A016626T3">
    <property type="protein sequence ID" value="OE9A016626C3"/>
    <property type="gene ID" value="OE9A016626"/>
</dbReference>
<comment type="subcellular location">
    <subcellularLocation>
        <location evidence="1">Cell membrane</location>
        <topology evidence="1">Single-pass membrane protein</topology>
    </subcellularLocation>
    <subcellularLocation>
        <location evidence="2">Endoplasmic reticulum membrane</location>
        <topology evidence="2">Single-pass membrane protein</topology>
    </subcellularLocation>
</comment>
<dbReference type="Gramene" id="OE9A016626T4">
    <property type="protein sequence ID" value="OE9A016626C4"/>
    <property type="gene ID" value="OE9A016626"/>
</dbReference>
<name>A0A8S0S6K5_OLEEU</name>
<proteinExistence type="inferred from homology"/>
<dbReference type="GO" id="GO:0005886">
    <property type="term" value="C:plasma membrane"/>
    <property type="evidence" value="ECO:0007669"/>
    <property type="project" value="UniProtKB-SubCell"/>
</dbReference>
<evidence type="ECO:0000256" key="11">
    <source>
        <dbReference type="SAM" id="MobiDB-lite"/>
    </source>
</evidence>
<gene>
    <name evidence="12" type="ORF">OLEA9_A016626</name>
</gene>